<evidence type="ECO:0000256" key="1">
    <source>
        <dbReference type="ARBA" id="ARBA00004123"/>
    </source>
</evidence>
<dbReference type="InParanoid" id="A0A7J7D5I7"/>
<evidence type="ECO:0000256" key="5">
    <source>
        <dbReference type="SAM" id="MobiDB-lite"/>
    </source>
</evidence>
<keyword evidence="2" id="KW-0227">DNA damage</keyword>
<dbReference type="AlphaFoldDB" id="A0A7J7D5I7"/>
<dbReference type="GO" id="GO:0006334">
    <property type="term" value="P:nucleosome assembly"/>
    <property type="evidence" value="ECO:0007669"/>
    <property type="project" value="TreeGrafter"/>
</dbReference>
<evidence type="ECO:0000259" key="6">
    <source>
        <dbReference type="Pfam" id="PF12253"/>
    </source>
</evidence>
<dbReference type="PANTHER" id="PTHR15272">
    <property type="entry name" value="CHROMATIN ASSEMBLY FACTOR 1 SUBUNIT A CAF-1 SUBUNIT A"/>
    <property type="match status" value="1"/>
</dbReference>
<dbReference type="GO" id="GO:0005634">
    <property type="term" value="C:nucleus"/>
    <property type="evidence" value="ECO:0007669"/>
    <property type="project" value="UniProtKB-SubCell"/>
</dbReference>
<evidence type="ECO:0000256" key="2">
    <source>
        <dbReference type="ARBA" id="ARBA00022763"/>
    </source>
</evidence>
<sequence length="830" mass="94490">MTAMVTAIDVDDDVKDVKINANDQPKRPHKRKRLALACKLTSEQKESQIETYRKEIEGLFGYYREMMLEKRLELELGDGGSLNAMVAVLLQESCDPYTRLTEEIFGKVRERLGDGSVTVAKVKTAVLYVGQRLAYGVPKADADILEDETEACLWCWETRDVKLMPTSVRAALRIRRICRKKIYERINAVSGMIEALQKSESDQTYEKCLTNAMEKLVKVLSEAQIRSLVDGKLQKSGAEISVKEEVNPEEKLLVKRLEKDTREAEKEKKRMERELRKEELQSEKKLKQLHKAENYERHQGKDESETKKQLRKQREDAEKSQRRHEKEEAELKRKLAIQKQASMMERFLKRSKTTSPGRNDHQTSKANLVASLSKDRESIFKAMDHVLSSNNEINTDDIRKLHVSSWRCLGHSIRSNKKQHWGMRQKPKTKLYELKLTTNRLSCDFGLSLEKLENGWGEQTPADGSCPTDMACSPDVRKYSKRKQLFQFDKSCRPAFYGVWPHKSLVVGARHPLRKDPDMDYDVDSDEEWEEEEPGESLSDCDKDDEDSLEEGLPKADEEDESEDGFFVPDGYLSENEGVQIDKSETESAVEEALSLPTPMEDSKTLDFCALLQQQKHLNNLTEHALRKSQPLFILNLMHEKVPLLAAEDLCGTSKLERTCLQALTMRPFPTGPPVQISMDNMQAEEQDVSPSNGKDGAVPVSTMDVLPDSDMPTFISAIHACSQSINKVVESLQQNFPTVSKTQLRNKVREISEFTENRWQVKKEIVDKFGKSISPEKSGGKRKGIATFFSKRCMPPADKGNDVHGASPQPSQKAGSAVREEEICTYNNM</sequence>
<dbReference type="GO" id="GO:0006281">
    <property type="term" value="P:DNA repair"/>
    <property type="evidence" value="ECO:0007669"/>
    <property type="project" value="UniProtKB-KW"/>
</dbReference>
<proteinExistence type="predicted"/>
<evidence type="ECO:0000259" key="7">
    <source>
        <dbReference type="Pfam" id="PF21796"/>
    </source>
</evidence>
<gene>
    <name evidence="8" type="ORF">HS088_TW10G00572</name>
</gene>
<protein>
    <submittedName>
        <fullName evidence="8">Chromatin assembly factor 1 subunit FAS1</fullName>
    </submittedName>
</protein>
<comment type="subcellular location">
    <subcellularLocation>
        <location evidence="1">Nucleus</location>
    </subcellularLocation>
</comment>
<dbReference type="FunCoup" id="A0A7J7D5I7">
    <property type="interactions" value="773"/>
</dbReference>
<dbReference type="GO" id="GO:0033186">
    <property type="term" value="C:CAF-1 complex"/>
    <property type="evidence" value="ECO:0007669"/>
    <property type="project" value="TreeGrafter"/>
</dbReference>
<keyword evidence="9" id="KW-1185">Reference proteome</keyword>
<evidence type="ECO:0000313" key="8">
    <source>
        <dbReference type="EMBL" id="KAF5741571.1"/>
    </source>
</evidence>
<reference evidence="8 9" key="1">
    <citation type="journal article" date="2020" name="Nat. Commun.">
        <title>Genome of Tripterygium wilfordii and identification of cytochrome P450 involved in triptolide biosynthesis.</title>
        <authorList>
            <person name="Tu L."/>
            <person name="Su P."/>
            <person name="Zhang Z."/>
            <person name="Gao L."/>
            <person name="Wang J."/>
            <person name="Hu T."/>
            <person name="Zhou J."/>
            <person name="Zhang Y."/>
            <person name="Zhao Y."/>
            <person name="Liu Y."/>
            <person name="Song Y."/>
            <person name="Tong Y."/>
            <person name="Lu Y."/>
            <person name="Yang J."/>
            <person name="Xu C."/>
            <person name="Jia M."/>
            <person name="Peters R.J."/>
            <person name="Huang L."/>
            <person name="Gao W."/>
        </authorList>
    </citation>
    <scope>NUCLEOTIDE SEQUENCE [LARGE SCALE GENOMIC DNA]</scope>
    <source>
        <strain evidence="9">cv. XIE 37</strain>
        <tissue evidence="8">Leaf</tissue>
    </source>
</reference>
<dbReference type="OrthoDB" id="440676at2759"/>
<evidence type="ECO:0000256" key="3">
    <source>
        <dbReference type="ARBA" id="ARBA00023204"/>
    </source>
</evidence>
<keyword evidence="3" id="KW-0234">DNA repair</keyword>
<feature type="domain" description="Chromatin assembly factor 1 subunit Cac1-like C-terminal" evidence="7">
    <location>
        <begin position="712"/>
        <end position="762"/>
    </location>
</feature>
<feature type="region of interest" description="Disordered" evidence="5">
    <location>
        <begin position="260"/>
        <end position="332"/>
    </location>
</feature>
<evidence type="ECO:0000256" key="4">
    <source>
        <dbReference type="ARBA" id="ARBA00023242"/>
    </source>
</evidence>
<organism evidence="8 9">
    <name type="scientific">Tripterygium wilfordii</name>
    <name type="common">Thunder God vine</name>
    <dbReference type="NCBI Taxonomy" id="458696"/>
    <lineage>
        <taxon>Eukaryota</taxon>
        <taxon>Viridiplantae</taxon>
        <taxon>Streptophyta</taxon>
        <taxon>Embryophyta</taxon>
        <taxon>Tracheophyta</taxon>
        <taxon>Spermatophyta</taxon>
        <taxon>Magnoliopsida</taxon>
        <taxon>eudicotyledons</taxon>
        <taxon>Gunneridae</taxon>
        <taxon>Pentapetalae</taxon>
        <taxon>rosids</taxon>
        <taxon>fabids</taxon>
        <taxon>Celastrales</taxon>
        <taxon>Celastraceae</taxon>
        <taxon>Tripterygium</taxon>
    </lineage>
</organism>
<feature type="region of interest" description="Disordered" evidence="5">
    <location>
        <begin position="512"/>
        <end position="572"/>
    </location>
</feature>
<comment type="caution">
    <text evidence="8">The sequence shown here is derived from an EMBL/GenBank/DDBJ whole genome shotgun (WGS) entry which is preliminary data.</text>
</comment>
<evidence type="ECO:0000313" key="9">
    <source>
        <dbReference type="Proteomes" id="UP000593562"/>
    </source>
</evidence>
<feature type="region of interest" description="Disordered" evidence="5">
    <location>
        <begin position="796"/>
        <end position="830"/>
    </location>
</feature>
<dbReference type="InterPro" id="IPR022043">
    <property type="entry name" value="CAF1A_DD"/>
</dbReference>
<dbReference type="InterPro" id="IPR048800">
    <property type="entry name" value="Cac1-like_C"/>
</dbReference>
<dbReference type="Proteomes" id="UP000593562">
    <property type="component" value="Unassembled WGS sequence"/>
</dbReference>
<feature type="domain" description="Chromatin assembly factor 1 subunit A dimerization" evidence="6">
    <location>
        <begin position="485"/>
        <end position="549"/>
    </location>
</feature>
<dbReference type="EMBL" id="JAAARO010000010">
    <property type="protein sequence ID" value="KAF5741571.1"/>
    <property type="molecule type" value="Genomic_DNA"/>
</dbReference>
<dbReference type="PANTHER" id="PTHR15272:SF0">
    <property type="entry name" value="CHROMATIN ASSEMBLY FACTOR 1 SUBUNIT A"/>
    <property type="match status" value="1"/>
</dbReference>
<accession>A0A7J7D5I7</accession>
<name>A0A7J7D5I7_TRIWF</name>
<keyword evidence="4" id="KW-0539">Nucleus</keyword>
<feature type="compositionally biased region" description="Acidic residues" evidence="5">
    <location>
        <begin position="519"/>
        <end position="535"/>
    </location>
</feature>
<dbReference type="Pfam" id="PF21796">
    <property type="entry name" value="Cac1_C"/>
    <property type="match status" value="1"/>
</dbReference>
<dbReference type="Pfam" id="PF12253">
    <property type="entry name" value="CAF1A_dimeriz"/>
    <property type="match status" value="1"/>
</dbReference>